<feature type="compositionally biased region" description="Basic and acidic residues" evidence="1">
    <location>
        <begin position="31"/>
        <end position="41"/>
    </location>
</feature>
<name>B9TFH4_RICCO</name>
<dbReference type="Proteomes" id="UP000008311">
    <property type="component" value="Unassembled WGS sequence"/>
</dbReference>
<reference evidence="3" key="1">
    <citation type="journal article" date="2010" name="Nat. Biotechnol.">
        <title>Draft genome sequence of the oilseed species Ricinus communis.</title>
        <authorList>
            <person name="Chan A.P."/>
            <person name="Crabtree J."/>
            <person name="Zhao Q."/>
            <person name="Lorenzi H."/>
            <person name="Orvis J."/>
            <person name="Puiu D."/>
            <person name="Melake-Berhan A."/>
            <person name="Jones K.M."/>
            <person name="Redman J."/>
            <person name="Chen G."/>
            <person name="Cahoon E.B."/>
            <person name="Gedil M."/>
            <person name="Stanke M."/>
            <person name="Haas B.J."/>
            <person name="Wortman J.R."/>
            <person name="Fraser-Liggett C.M."/>
            <person name="Ravel J."/>
            <person name="Rabinowicz P.D."/>
        </authorList>
    </citation>
    <scope>NUCLEOTIDE SEQUENCE [LARGE SCALE GENOMIC DNA]</scope>
    <source>
        <strain evidence="3">cv. Hale</strain>
    </source>
</reference>
<organism evidence="2 3">
    <name type="scientific">Ricinus communis</name>
    <name type="common">Castor bean</name>
    <dbReference type="NCBI Taxonomy" id="3988"/>
    <lineage>
        <taxon>Eukaryota</taxon>
        <taxon>Viridiplantae</taxon>
        <taxon>Streptophyta</taxon>
        <taxon>Embryophyta</taxon>
        <taxon>Tracheophyta</taxon>
        <taxon>Spermatophyta</taxon>
        <taxon>Magnoliopsida</taxon>
        <taxon>eudicotyledons</taxon>
        <taxon>Gunneridae</taxon>
        <taxon>Pentapetalae</taxon>
        <taxon>rosids</taxon>
        <taxon>fabids</taxon>
        <taxon>Malpighiales</taxon>
        <taxon>Euphorbiaceae</taxon>
        <taxon>Acalyphoideae</taxon>
        <taxon>Acalypheae</taxon>
        <taxon>Ricinus</taxon>
    </lineage>
</organism>
<gene>
    <name evidence="2" type="ORF">RCOM_1919110</name>
</gene>
<accession>B9TFH4</accession>
<protein>
    <submittedName>
        <fullName evidence="2">Uncharacterized protein</fullName>
    </submittedName>
</protein>
<feature type="region of interest" description="Disordered" evidence="1">
    <location>
        <begin position="1"/>
        <end position="43"/>
    </location>
</feature>
<dbReference type="InParanoid" id="B9TFH4"/>
<dbReference type="EMBL" id="EQ979799">
    <property type="protein sequence ID" value="EEF25389.1"/>
    <property type="molecule type" value="Genomic_DNA"/>
</dbReference>
<proteinExistence type="predicted"/>
<sequence>MNTSPPHHAASCNSGYSRDVGSAEAAGGHARHIDAHGEDGAGQRMGGQLLGRVVFARGGDEQRLQVVAAEGAGGGIAHRHGDRLQQLAVRRVTADAAAAPLRDPHAAFAVDRHAVRRTLALAELAPHARRAQRAVGGQRIGVDATFVAVGVVHGGAVQAEGRAVADVVGVVGRVQLVVGVQPEQRADRLRVIGVVHGTGPEAAGGVDLGVVHAQAAALRERTMQVFNAQFRFQPHAGDAVAQAGHETVAVAPGDQPADVVRH</sequence>
<evidence type="ECO:0000313" key="3">
    <source>
        <dbReference type="Proteomes" id="UP000008311"/>
    </source>
</evidence>
<feature type="non-terminal residue" evidence="2">
    <location>
        <position position="262"/>
    </location>
</feature>
<keyword evidence="3" id="KW-1185">Reference proteome</keyword>
<feature type="compositionally biased region" description="Polar residues" evidence="1">
    <location>
        <begin position="1"/>
        <end position="16"/>
    </location>
</feature>
<dbReference type="AlphaFoldDB" id="B9TFH4"/>
<evidence type="ECO:0000256" key="1">
    <source>
        <dbReference type="SAM" id="MobiDB-lite"/>
    </source>
</evidence>
<evidence type="ECO:0000313" key="2">
    <source>
        <dbReference type="EMBL" id="EEF25389.1"/>
    </source>
</evidence>